<name>A0A8X8A905_POPTO</name>
<gene>
    <name evidence="2" type="ORF">POTOM_010687</name>
</gene>
<comment type="caution">
    <text evidence="2">The sequence shown here is derived from an EMBL/GenBank/DDBJ whole genome shotgun (WGS) entry which is preliminary data.</text>
</comment>
<dbReference type="AlphaFoldDB" id="A0A8X8A905"/>
<organism evidence="2 3">
    <name type="scientific">Populus tomentosa</name>
    <name type="common">Chinese white poplar</name>
    <dbReference type="NCBI Taxonomy" id="118781"/>
    <lineage>
        <taxon>Eukaryota</taxon>
        <taxon>Viridiplantae</taxon>
        <taxon>Streptophyta</taxon>
        <taxon>Embryophyta</taxon>
        <taxon>Tracheophyta</taxon>
        <taxon>Spermatophyta</taxon>
        <taxon>Magnoliopsida</taxon>
        <taxon>eudicotyledons</taxon>
        <taxon>Gunneridae</taxon>
        <taxon>Pentapetalae</taxon>
        <taxon>rosids</taxon>
        <taxon>fabids</taxon>
        <taxon>Malpighiales</taxon>
        <taxon>Salicaceae</taxon>
        <taxon>Saliceae</taxon>
        <taxon>Populus</taxon>
    </lineage>
</organism>
<reference evidence="2" key="1">
    <citation type="journal article" date="2020" name="bioRxiv">
        <title>Hybrid origin of Populus tomentosa Carr. identified through genome sequencing and phylogenomic analysis.</title>
        <authorList>
            <person name="An X."/>
            <person name="Gao K."/>
            <person name="Chen Z."/>
            <person name="Li J."/>
            <person name="Yang X."/>
            <person name="Yang X."/>
            <person name="Zhou J."/>
            <person name="Guo T."/>
            <person name="Zhao T."/>
            <person name="Huang S."/>
            <person name="Miao D."/>
            <person name="Khan W.U."/>
            <person name="Rao P."/>
            <person name="Ye M."/>
            <person name="Lei B."/>
            <person name="Liao W."/>
            <person name="Wang J."/>
            <person name="Ji L."/>
            <person name="Li Y."/>
            <person name="Guo B."/>
            <person name="Mustafa N.S."/>
            <person name="Li S."/>
            <person name="Yun Q."/>
            <person name="Keller S.R."/>
            <person name="Mao J."/>
            <person name="Zhang R."/>
            <person name="Strauss S.H."/>
        </authorList>
    </citation>
    <scope>NUCLEOTIDE SEQUENCE</scope>
    <source>
        <strain evidence="2">GM15</strain>
        <tissue evidence="2">Leaf</tissue>
    </source>
</reference>
<dbReference type="OrthoDB" id="913780at2759"/>
<protein>
    <submittedName>
        <fullName evidence="2">Uncharacterized protein</fullName>
    </submittedName>
</protein>
<keyword evidence="3" id="KW-1185">Reference proteome</keyword>
<sequence length="234" mass="25897">MATHRLSLPPNGLGTGECRISFRSKRYDGISSREFSDSEHLKYYVSPARDLPIFSHAVCGEEGNRSLIGEVKEKMISEATEILIAELRNRRLNRQMPLKKKQLEDQHRDTVSGAKSNDSRPQNLSDGAQTGASGRKNEICMGGKCRKLGAAALLEEIERKMGMERAVVGCKCMGKCTKGPNVRVFNCTFENEDMRVEDSIKPPLKLLCIGVGLKDVGIIGRHLLGNDGKDRNHA</sequence>
<dbReference type="EMBL" id="JAAWWB010000004">
    <property type="protein sequence ID" value="KAG6784973.1"/>
    <property type="molecule type" value="Genomic_DNA"/>
</dbReference>
<evidence type="ECO:0000256" key="1">
    <source>
        <dbReference type="SAM" id="MobiDB-lite"/>
    </source>
</evidence>
<evidence type="ECO:0000313" key="2">
    <source>
        <dbReference type="EMBL" id="KAG6784973.1"/>
    </source>
</evidence>
<dbReference type="CDD" id="cd02980">
    <property type="entry name" value="TRX_Fd_family"/>
    <property type="match status" value="1"/>
</dbReference>
<feature type="region of interest" description="Disordered" evidence="1">
    <location>
        <begin position="95"/>
        <end position="135"/>
    </location>
</feature>
<evidence type="ECO:0000313" key="3">
    <source>
        <dbReference type="Proteomes" id="UP000886885"/>
    </source>
</evidence>
<accession>A0A8X8A905</accession>
<feature type="compositionally biased region" description="Basic and acidic residues" evidence="1">
    <location>
        <begin position="101"/>
        <end position="110"/>
    </location>
</feature>
<dbReference type="Proteomes" id="UP000886885">
    <property type="component" value="Chromosome 2D"/>
</dbReference>
<feature type="compositionally biased region" description="Polar residues" evidence="1">
    <location>
        <begin position="113"/>
        <end position="132"/>
    </location>
</feature>
<proteinExistence type="predicted"/>